<sequence length="229" mass="25600">MKVIEMRAVPHTDNSHITFIRIDPENLQNTLANILKTLMDLSWLSRFDADYMKNSFKTRAEKTIADIQKKFDDCSDDTVTKEAGEYVVSELARESLLNQLSYLHIPLSELLGMKISGNPGFDFHSQNNGTDTIIFGEAKYNSRQSAYSTAIAQVSQFIDEKKDIMQIAELQHFCSPAALTRANDGFRGFAIAFSAKSTSSDDMIASIIAHGDFSKLLPFEEIVMVAVNL</sequence>
<comment type="caution">
    <text evidence="2">The sequence shown here is derived from an EMBL/GenBank/DDBJ whole genome shotgun (WGS) entry which is preliminary data.</text>
</comment>
<evidence type="ECO:0000313" key="2">
    <source>
        <dbReference type="EMBL" id="CVK20107.1"/>
    </source>
</evidence>
<gene>
    <name evidence="2" type="ORF">SSPH_02774</name>
</gene>
<evidence type="ECO:0000259" key="1">
    <source>
        <dbReference type="Pfam" id="PF08878"/>
    </source>
</evidence>
<accession>A0ABP2C879</accession>
<protein>
    <recommendedName>
        <fullName evidence="1">Anti-bacteriophage protein A/HamA C-terminal domain-containing protein</fullName>
    </recommendedName>
</protein>
<proteinExistence type="predicted"/>
<reference evidence="2 3" key="1">
    <citation type="submission" date="2016-01" db="EMBL/GenBank/DDBJ databases">
        <authorList>
            <person name="Brown R."/>
        </authorList>
    </citation>
    <scope>NUCLEOTIDE SEQUENCE [LARGE SCALE GENOMIC DNA]</scope>
    <source>
        <strain evidence="2">Sporomusa sphaeroides DSM 2875</strain>
    </source>
</reference>
<name>A0ABP2C879_9FIRM</name>
<dbReference type="Proteomes" id="UP000245702">
    <property type="component" value="Unassembled WGS sequence"/>
</dbReference>
<dbReference type="EMBL" id="FCOW01000014">
    <property type="protein sequence ID" value="CVK20107.1"/>
    <property type="molecule type" value="Genomic_DNA"/>
</dbReference>
<dbReference type="Pfam" id="PF08878">
    <property type="entry name" value="HamA"/>
    <property type="match status" value="1"/>
</dbReference>
<organism evidence="2 3">
    <name type="scientific">Sporomusa sphaeroides DSM 2875</name>
    <dbReference type="NCBI Taxonomy" id="1337886"/>
    <lineage>
        <taxon>Bacteria</taxon>
        <taxon>Bacillati</taxon>
        <taxon>Bacillota</taxon>
        <taxon>Negativicutes</taxon>
        <taxon>Selenomonadales</taxon>
        <taxon>Sporomusaceae</taxon>
        <taxon>Sporomusa</taxon>
    </lineage>
</organism>
<keyword evidence="3" id="KW-1185">Reference proteome</keyword>
<dbReference type="InterPro" id="IPR014976">
    <property type="entry name" value="AbpA_HamA_C"/>
</dbReference>
<dbReference type="RefSeq" id="WP_075757667.1">
    <property type="nucleotide sequence ID" value="NZ_CP146991.1"/>
</dbReference>
<feature type="domain" description="Anti-bacteriophage protein A/HamA C-terminal" evidence="1">
    <location>
        <begin position="13"/>
        <end position="161"/>
    </location>
</feature>
<evidence type="ECO:0000313" key="3">
    <source>
        <dbReference type="Proteomes" id="UP000245702"/>
    </source>
</evidence>